<dbReference type="SMART" id="SM00292">
    <property type="entry name" value="BRCT"/>
    <property type="match status" value="4"/>
</dbReference>
<dbReference type="STRING" id="4781.A0A0P1A7V5"/>
<protein>
    <submittedName>
        <fullName evidence="3">Nucleotide excision repair factor NEF2, RAD4/CUT5 component</fullName>
    </submittedName>
</protein>
<dbReference type="EMBL" id="CCYD01000112">
    <property type="protein sequence ID" value="CEG36213.1"/>
    <property type="molecule type" value="Genomic_DNA"/>
</dbReference>
<dbReference type="PANTHER" id="PTHR47667">
    <property type="entry name" value="REGULATOR OF TY1 TRANSPOSITION PROTEIN 107"/>
    <property type="match status" value="1"/>
</dbReference>
<dbReference type="InterPro" id="IPR036420">
    <property type="entry name" value="BRCT_dom_sf"/>
</dbReference>
<dbReference type="RefSeq" id="XP_024572582.1">
    <property type="nucleotide sequence ID" value="XM_024717323.1"/>
</dbReference>
<evidence type="ECO:0000313" key="4">
    <source>
        <dbReference type="Proteomes" id="UP000054928"/>
    </source>
</evidence>
<evidence type="ECO:0000256" key="1">
    <source>
        <dbReference type="SAM" id="MobiDB-lite"/>
    </source>
</evidence>
<evidence type="ECO:0000313" key="3">
    <source>
        <dbReference type="EMBL" id="CEG36213.1"/>
    </source>
</evidence>
<dbReference type="Proteomes" id="UP000054928">
    <property type="component" value="Unassembled WGS sequence"/>
</dbReference>
<sequence length="1004" mass="111953">MWQRNGPKFTDSKNKAIAKALHSSHLILSKSFKVRPGMRKHNLYTALRCVVHPAKLDMMEIVALERCLLDCGATILEGSNAASGNAVTHIICHPEAYESFVKQRNERFVALVRPEWVFRTFLLQSLLPEDRFSANPALIFSTLAISAGTIGKDARKVIDGLITHFGGQIVAQQEVHGGATHILHQEENVLDSIAVAEPEVEEFQKKLQLHFLKANLGRCFEAWRLHLSNTPAKSDYALPRCVLAYIGQRAGLDKQHHIKYTWIEECVMRRRCMPEEPFAFGPTKAVANNASEKLPSWKTQPEVQVENLDLGKYALVYQVGRTELGSDLSMVRKLSNERMEAMRKSLHGAIVLVAQHIAPLLREKLSDMLKTVDAKVAIVPFSDAYQEIVVKVVANASFVVCRYCGGFEYNEALRQDKKVVSIYWVLAGLSHVSDPTPYNEAIQRPVQSYGSIHGMQSFVVTLSGYSSRTNPTREELQIAIHATGACMLPVLSRTYSTHLLCHEASGEKYKKALSWEFENILSHEWIFVCLSRWEYVSEVAFHYKHKKDLSDDTDSWASDHSSKKMDSKRLTSEKNALNKTKHAITPNLRRIKKAKKSGEGRFDVNGILEEIDKVPTPCDKKSIADQEAKTPATASKLFATPNNAKIAPCRLFDTPTNTCLSPNVEQRAQENDAEAAFAVVDEIEKEPPVAMRTGANTMNEPPLVICLSSDSNADESGILKAVTTSALNKKLEVSKQSVSCKTKKRKLADSEGLKTSKTSKTSMTKQKKDLGAVKKSYAAPLPDLKRVFLLTGDRGQAANLTSIITSLGGSVSDFGRIFDSSCTHIICSELKRTEKFVAGCAAGKWILKPSYLEACSLAKSFIDESAYEWGSHESDIENVDTRIWPEACAYWRKKRAGGHAGAFYRWRFFIHAKCVPPQDMCERIILAGRGAVIPLTKTINYQSLSKESTPEAPVVALFSPDVTMRDPLMKKLKTHKIECIKAPFLIDFITKTQSPPVKLADFYL</sequence>
<dbReference type="Pfam" id="PF12738">
    <property type="entry name" value="PTCB-BRCT"/>
    <property type="match status" value="1"/>
</dbReference>
<dbReference type="PROSITE" id="PS50172">
    <property type="entry name" value="BRCT"/>
    <property type="match status" value="4"/>
</dbReference>
<dbReference type="FunFam" id="3.40.50.10190:FF:000018">
    <property type="entry name" value="DNA topoisomerase 2-binding protein 1"/>
    <property type="match status" value="1"/>
</dbReference>
<dbReference type="SUPFAM" id="SSF52113">
    <property type="entry name" value="BRCT domain"/>
    <property type="match status" value="3"/>
</dbReference>
<dbReference type="Pfam" id="PF16770">
    <property type="entry name" value="RTT107_BRCT_5"/>
    <property type="match status" value="1"/>
</dbReference>
<dbReference type="AlphaFoldDB" id="A0A0P1A7V5"/>
<dbReference type="OMA" id="THIICSE"/>
<evidence type="ECO:0000259" key="2">
    <source>
        <dbReference type="PROSITE" id="PS50172"/>
    </source>
</evidence>
<accession>A0A0P1A7V5</accession>
<organism evidence="3 4">
    <name type="scientific">Plasmopara halstedii</name>
    <name type="common">Downy mildew of sunflower</name>
    <dbReference type="NCBI Taxonomy" id="4781"/>
    <lineage>
        <taxon>Eukaryota</taxon>
        <taxon>Sar</taxon>
        <taxon>Stramenopiles</taxon>
        <taxon>Oomycota</taxon>
        <taxon>Peronosporomycetes</taxon>
        <taxon>Peronosporales</taxon>
        <taxon>Peronosporaceae</taxon>
        <taxon>Plasmopara</taxon>
    </lineage>
</organism>
<feature type="compositionally biased region" description="Basic and acidic residues" evidence="1">
    <location>
        <begin position="560"/>
        <end position="572"/>
    </location>
</feature>
<dbReference type="Gene3D" id="3.40.50.10190">
    <property type="entry name" value="BRCT domain"/>
    <property type="match status" value="4"/>
</dbReference>
<feature type="region of interest" description="Disordered" evidence="1">
    <location>
        <begin position="549"/>
        <end position="573"/>
    </location>
</feature>
<dbReference type="CDD" id="cd17738">
    <property type="entry name" value="BRCT_TopBP1_rpt7"/>
    <property type="match status" value="1"/>
</dbReference>
<feature type="domain" description="BRCT" evidence="2">
    <location>
        <begin position="39"/>
        <end position="134"/>
    </location>
</feature>
<reference evidence="4" key="1">
    <citation type="submission" date="2014-09" db="EMBL/GenBank/DDBJ databases">
        <authorList>
            <person name="Sharma Rahul"/>
            <person name="Thines Marco"/>
        </authorList>
    </citation>
    <scope>NUCLEOTIDE SEQUENCE [LARGE SCALE GENOMIC DNA]</scope>
</reference>
<feature type="domain" description="BRCT" evidence="2">
    <location>
        <begin position="787"/>
        <end position="869"/>
    </location>
</feature>
<dbReference type="GeneID" id="36395589"/>
<dbReference type="InterPro" id="IPR053036">
    <property type="entry name" value="CellCycle_DNARepair_Reg"/>
</dbReference>
<name>A0A0P1A7V5_PLAHL</name>
<dbReference type="InterPro" id="IPR001357">
    <property type="entry name" value="BRCT_dom"/>
</dbReference>
<keyword evidence="4" id="KW-1185">Reference proteome</keyword>
<proteinExistence type="predicted"/>
<feature type="domain" description="BRCT" evidence="2">
    <location>
        <begin position="258"/>
        <end position="280"/>
    </location>
</feature>
<feature type="domain" description="BRCT" evidence="2">
    <location>
        <begin position="455"/>
        <end position="543"/>
    </location>
</feature>
<dbReference type="PANTHER" id="PTHR47667:SF1">
    <property type="entry name" value="REGULATOR OF TY1 TRANSPOSITION PROTEIN 107"/>
    <property type="match status" value="1"/>
</dbReference>
<dbReference type="OrthoDB" id="273147at2759"/>